<keyword evidence="3" id="KW-1003">Cell membrane</keyword>
<dbReference type="SUPFAM" id="SSF50685">
    <property type="entry name" value="Barwin-like endoglucanases"/>
    <property type="match status" value="1"/>
</dbReference>
<dbReference type="RefSeq" id="WP_013792782.1">
    <property type="nucleotide sequence ID" value="NC_015556.1"/>
</dbReference>
<dbReference type="CDD" id="cd22268">
    <property type="entry name" value="DPBB_RlpA-like"/>
    <property type="match status" value="1"/>
</dbReference>
<feature type="domain" description="RlpA-like protein double-psi beta-barrel" evidence="6">
    <location>
        <begin position="43"/>
        <end position="132"/>
    </location>
</feature>
<reference evidence="7 8" key="1">
    <citation type="submission" date="2011-04" db="EMBL/GenBank/DDBJ databases">
        <title>Complete sequence of Pseudomonas fulva 12-X.</title>
        <authorList>
            <consortium name="US DOE Joint Genome Institute"/>
            <person name="Lucas S."/>
            <person name="Han J."/>
            <person name="Lapidus A."/>
            <person name="Cheng J.-F."/>
            <person name="Goodwin L."/>
            <person name="Pitluck S."/>
            <person name="Peters L."/>
            <person name="Mikhailova N."/>
            <person name="Pagani I."/>
            <person name="Davenport K."/>
            <person name="Han C."/>
            <person name="Tapia R."/>
            <person name="Land M."/>
            <person name="Hauser L."/>
            <person name="Kyrpides N."/>
            <person name="Ivanova N."/>
            <person name="Pagani I."/>
            <person name="Lcollab F.I."/>
            <person name="Woyke T."/>
        </authorList>
    </citation>
    <scope>NUCLEOTIDE SEQUENCE [LARGE SCALE GENOMIC DNA]</scope>
    <source>
        <strain evidence="8">12-X</strain>
    </source>
</reference>
<sequence length="136" mass="14449">MRGLSIVLVLFSLLLAGCSTPRGGLPYGSGAPYDSSVAGDYRAEGKASYYGRAHHGNKTASGERFDQNALTAAHRTLPFGTMVRVTNLDNGQSVVVRINDRGPFARGRIIDVSRKAAESLGMLKTGVAPVRVESLK</sequence>
<dbReference type="AlphaFoldDB" id="F6AF15"/>
<dbReference type="EC" id="4.2.2.-" evidence="3"/>
<dbReference type="PROSITE" id="PS51257">
    <property type="entry name" value="PROKAR_LIPOPROTEIN"/>
    <property type="match status" value="1"/>
</dbReference>
<comment type="subcellular location">
    <subcellularLocation>
        <location evidence="3">Cell membrane</location>
        <topology evidence="3">Lipid-anchor</topology>
    </subcellularLocation>
</comment>
<dbReference type="STRING" id="743720.Psefu_3698"/>
<evidence type="ECO:0000313" key="8">
    <source>
        <dbReference type="Proteomes" id="UP000000686"/>
    </source>
</evidence>
<dbReference type="PANTHER" id="PTHR34183">
    <property type="entry name" value="ENDOLYTIC PEPTIDOGLYCAN TRANSGLYCOSYLASE RLPA"/>
    <property type="match status" value="1"/>
</dbReference>
<evidence type="ECO:0000256" key="4">
    <source>
        <dbReference type="RuleBase" id="RU003495"/>
    </source>
</evidence>
<gene>
    <name evidence="3" type="primary">rlpA</name>
    <name evidence="7" type="ordered locus">Psefu_3698</name>
</gene>
<dbReference type="KEGG" id="pfv:Psefu_3698"/>
<evidence type="ECO:0000256" key="5">
    <source>
        <dbReference type="SAM" id="SignalP"/>
    </source>
</evidence>
<accession>F6AF15</accession>
<dbReference type="InterPro" id="IPR009009">
    <property type="entry name" value="RlpA-like_DPBB"/>
</dbReference>
<dbReference type="InterPro" id="IPR012997">
    <property type="entry name" value="RplA"/>
</dbReference>
<keyword evidence="8" id="KW-1185">Reference proteome</keyword>
<protein>
    <recommendedName>
        <fullName evidence="3">Endolytic peptidoglycan transglycosylase RlpA</fullName>
        <ecNumber evidence="3">4.2.2.-</ecNumber>
    </recommendedName>
</protein>
<dbReference type="PANTHER" id="PTHR34183:SF8">
    <property type="entry name" value="ENDOLYTIC PEPTIDOGLYCAN TRANSGLYCOSYLASE RLPA-RELATED"/>
    <property type="match status" value="1"/>
</dbReference>
<comment type="similarity">
    <text evidence="3 4">Belongs to the RlpA family.</text>
</comment>
<name>F6AF15_PSEF1</name>
<keyword evidence="2 3" id="KW-0961">Cell wall biogenesis/degradation</keyword>
<keyword evidence="3" id="KW-0472">Membrane</keyword>
<keyword evidence="1 3" id="KW-0456">Lyase</keyword>
<dbReference type="HAMAP" id="MF_02071">
    <property type="entry name" value="RlpA"/>
    <property type="match status" value="1"/>
</dbReference>
<dbReference type="eggNOG" id="COG0797">
    <property type="taxonomic scope" value="Bacteria"/>
</dbReference>
<dbReference type="OrthoDB" id="9779128at2"/>
<keyword evidence="3 7" id="KW-0449">Lipoprotein</keyword>
<dbReference type="GO" id="GO:0005886">
    <property type="term" value="C:plasma membrane"/>
    <property type="evidence" value="ECO:0007669"/>
    <property type="project" value="UniProtKB-SubCell"/>
</dbReference>
<organism evidence="7 8">
    <name type="scientific">Pseudomonas fulva (strain 12-X)</name>
    <dbReference type="NCBI Taxonomy" id="743720"/>
    <lineage>
        <taxon>Bacteria</taxon>
        <taxon>Pseudomonadati</taxon>
        <taxon>Pseudomonadota</taxon>
        <taxon>Gammaproteobacteria</taxon>
        <taxon>Pseudomonadales</taxon>
        <taxon>Pseudomonadaceae</taxon>
        <taxon>Pseudomonas</taxon>
    </lineage>
</organism>
<keyword evidence="3" id="KW-0564">Palmitate</keyword>
<dbReference type="GO" id="GO:0008932">
    <property type="term" value="F:lytic endotransglycosylase activity"/>
    <property type="evidence" value="ECO:0007669"/>
    <property type="project" value="UniProtKB-UniRule"/>
</dbReference>
<feature type="chain" id="PRO_5009991525" description="Endolytic peptidoglycan transglycosylase RlpA" evidence="5">
    <location>
        <begin position="22"/>
        <end position="136"/>
    </location>
</feature>
<dbReference type="EMBL" id="CP002727">
    <property type="protein sequence ID" value="AEF23659.1"/>
    <property type="molecule type" value="Genomic_DNA"/>
</dbReference>
<evidence type="ECO:0000256" key="2">
    <source>
        <dbReference type="ARBA" id="ARBA00023316"/>
    </source>
</evidence>
<feature type="signal peptide" evidence="5">
    <location>
        <begin position="1"/>
        <end position="21"/>
    </location>
</feature>
<dbReference type="NCBIfam" id="TIGR00413">
    <property type="entry name" value="rlpA"/>
    <property type="match status" value="1"/>
</dbReference>
<dbReference type="InterPro" id="IPR034718">
    <property type="entry name" value="RlpA"/>
</dbReference>
<dbReference type="Pfam" id="PF03330">
    <property type="entry name" value="DPBB_1"/>
    <property type="match status" value="1"/>
</dbReference>
<proteinExistence type="inferred from homology"/>
<dbReference type="GO" id="GO:0071555">
    <property type="term" value="P:cell wall organization"/>
    <property type="evidence" value="ECO:0007669"/>
    <property type="project" value="UniProtKB-KW"/>
</dbReference>
<evidence type="ECO:0000259" key="6">
    <source>
        <dbReference type="Pfam" id="PF03330"/>
    </source>
</evidence>
<evidence type="ECO:0000256" key="3">
    <source>
        <dbReference type="HAMAP-Rule" id="MF_02071"/>
    </source>
</evidence>
<evidence type="ECO:0000256" key="1">
    <source>
        <dbReference type="ARBA" id="ARBA00023239"/>
    </source>
</evidence>
<dbReference type="Gene3D" id="2.40.40.10">
    <property type="entry name" value="RlpA-like domain"/>
    <property type="match status" value="1"/>
</dbReference>
<dbReference type="InterPro" id="IPR036908">
    <property type="entry name" value="RlpA-like_sf"/>
</dbReference>
<comment type="function">
    <text evidence="3">Lytic transglycosylase with a strong preference for naked glycan strands that lack stem peptides.</text>
</comment>
<dbReference type="HOGENOM" id="CLU_042923_7_1_6"/>
<keyword evidence="5" id="KW-0732">Signal</keyword>
<evidence type="ECO:0000313" key="7">
    <source>
        <dbReference type="EMBL" id="AEF23659.1"/>
    </source>
</evidence>
<dbReference type="GO" id="GO:0000270">
    <property type="term" value="P:peptidoglycan metabolic process"/>
    <property type="evidence" value="ECO:0007669"/>
    <property type="project" value="UniProtKB-UniRule"/>
</dbReference>
<dbReference type="Proteomes" id="UP000000686">
    <property type="component" value="Chromosome"/>
</dbReference>